<dbReference type="SUPFAM" id="SSF51206">
    <property type="entry name" value="cAMP-binding domain-like"/>
    <property type="match status" value="1"/>
</dbReference>
<dbReference type="InterPro" id="IPR018490">
    <property type="entry name" value="cNMP-bd_dom_sf"/>
</dbReference>
<feature type="transmembrane region" description="Helical" evidence="10">
    <location>
        <begin position="368"/>
        <end position="387"/>
    </location>
</feature>
<feature type="region of interest" description="Disordered" evidence="9">
    <location>
        <begin position="223"/>
        <end position="275"/>
    </location>
</feature>
<dbReference type="GO" id="GO:0003254">
    <property type="term" value="P:regulation of membrane depolarization"/>
    <property type="evidence" value="ECO:0007669"/>
    <property type="project" value="TreeGrafter"/>
</dbReference>
<dbReference type="GO" id="GO:0005249">
    <property type="term" value="F:voltage-gated potassium channel activity"/>
    <property type="evidence" value="ECO:0007669"/>
    <property type="project" value="InterPro"/>
</dbReference>
<comment type="caution">
    <text evidence="12">The sequence shown here is derived from an EMBL/GenBank/DDBJ whole genome shotgun (WGS) entry which is preliminary data.</text>
</comment>
<dbReference type="Pfam" id="PF00027">
    <property type="entry name" value="cNMP_binding"/>
    <property type="match status" value="1"/>
</dbReference>
<evidence type="ECO:0000256" key="4">
    <source>
        <dbReference type="ARBA" id="ARBA00022989"/>
    </source>
</evidence>
<feature type="compositionally biased region" description="Acidic residues" evidence="9">
    <location>
        <begin position="223"/>
        <end position="241"/>
    </location>
</feature>
<evidence type="ECO:0000256" key="2">
    <source>
        <dbReference type="ARBA" id="ARBA00022448"/>
    </source>
</evidence>
<evidence type="ECO:0000256" key="5">
    <source>
        <dbReference type="ARBA" id="ARBA00023065"/>
    </source>
</evidence>
<keyword evidence="8" id="KW-0175">Coiled coil</keyword>
<dbReference type="GO" id="GO:0098855">
    <property type="term" value="C:HCN channel complex"/>
    <property type="evidence" value="ECO:0007669"/>
    <property type="project" value="TreeGrafter"/>
</dbReference>
<feature type="compositionally biased region" description="Low complexity" evidence="9">
    <location>
        <begin position="942"/>
        <end position="972"/>
    </location>
</feature>
<dbReference type="Pfam" id="PF00520">
    <property type="entry name" value="Ion_trans"/>
    <property type="match status" value="1"/>
</dbReference>
<proteinExistence type="predicted"/>
<feature type="transmembrane region" description="Helical" evidence="10">
    <location>
        <begin position="562"/>
        <end position="582"/>
    </location>
</feature>
<evidence type="ECO:0000256" key="8">
    <source>
        <dbReference type="SAM" id="Coils"/>
    </source>
</evidence>
<dbReference type="PANTHER" id="PTHR45689:SF5">
    <property type="entry name" value="I[[H]] CHANNEL, ISOFORM E"/>
    <property type="match status" value="1"/>
</dbReference>
<dbReference type="Gene3D" id="1.10.287.630">
    <property type="entry name" value="Helix hairpin bin"/>
    <property type="match status" value="1"/>
</dbReference>
<dbReference type="PROSITE" id="PS50042">
    <property type="entry name" value="CNMP_BINDING_3"/>
    <property type="match status" value="1"/>
</dbReference>
<dbReference type="InterPro" id="IPR014710">
    <property type="entry name" value="RmlC-like_jellyroll"/>
</dbReference>
<evidence type="ECO:0000256" key="9">
    <source>
        <dbReference type="SAM" id="MobiDB-lite"/>
    </source>
</evidence>
<keyword evidence="2" id="KW-0813">Transport</keyword>
<dbReference type="PROSITE" id="PS00888">
    <property type="entry name" value="CNMP_BINDING_1"/>
    <property type="match status" value="1"/>
</dbReference>
<gene>
    <name evidence="12" type="ORF">FCC1311_056222</name>
</gene>
<feature type="domain" description="Cyclic nucleotide-binding" evidence="11">
    <location>
        <begin position="695"/>
        <end position="812"/>
    </location>
</feature>
<dbReference type="InterPro" id="IPR000595">
    <property type="entry name" value="cNMP-bd_dom"/>
</dbReference>
<feature type="transmembrane region" description="Helical" evidence="10">
    <location>
        <begin position="589"/>
        <end position="608"/>
    </location>
</feature>
<evidence type="ECO:0000256" key="10">
    <source>
        <dbReference type="SAM" id="Phobius"/>
    </source>
</evidence>
<organism evidence="12 13">
    <name type="scientific">Hondaea fermentalgiana</name>
    <dbReference type="NCBI Taxonomy" id="2315210"/>
    <lineage>
        <taxon>Eukaryota</taxon>
        <taxon>Sar</taxon>
        <taxon>Stramenopiles</taxon>
        <taxon>Bigyra</taxon>
        <taxon>Labyrinthulomycetes</taxon>
        <taxon>Thraustochytrida</taxon>
        <taxon>Thraustochytriidae</taxon>
        <taxon>Hondaea</taxon>
    </lineage>
</organism>
<evidence type="ECO:0000313" key="13">
    <source>
        <dbReference type="Proteomes" id="UP000241890"/>
    </source>
</evidence>
<evidence type="ECO:0000259" key="11">
    <source>
        <dbReference type="PROSITE" id="PS50042"/>
    </source>
</evidence>
<keyword evidence="13" id="KW-1185">Reference proteome</keyword>
<feature type="region of interest" description="Disordered" evidence="9">
    <location>
        <begin position="842"/>
        <end position="1006"/>
    </location>
</feature>
<dbReference type="AlphaFoldDB" id="A0A2R5GM83"/>
<evidence type="ECO:0000256" key="6">
    <source>
        <dbReference type="ARBA" id="ARBA00023136"/>
    </source>
</evidence>
<keyword evidence="3 10" id="KW-0812">Transmembrane</keyword>
<dbReference type="InParanoid" id="A0A2R5GM83"/>
<dbReference type="Gene3D" id="1.10.287.70">
    <property type="match status" value="1"/>
</dbReference>
<feature type="transmembrane region" description="Helical" evidence="10">
    <location>
        <begin position="399"/>
        <end position="421"/>
    </location>
</feature>
<feature type="transmembrane region" description="Helical" evidence="10">
    <location>
        <begin position="512"/>
        <end position="535"/>
    </location>
</feature>
<comment type="subcellular location">
    <subcellularLocation>
        <location evidence="1">Membrane</location>
        <topology evidence="1">Multi-pass membrane protein</topology>
    </subcellularLocation>
</comment>
<keyword evidence="5" id="KW-0406">Ion transport</keyword>
<dbReference type="FunFam" id="1.10.287.70:FF:000123">
    <property type="entry name" value="Potassium channel KAT3"/>
    <property type="match status" value="1"/>
</dbReference>
<dbReference type="GO" id="GO:0035725">
    <property type="term" value="P:sodium ion transmembrane transport"/>
    <property type="evidence" value="ECO:0007669"/>
    <property type="project" value="TreeGrafter"/>
</dbReference>
<name>A0A2R5GM83_9STRA</name>
<accession>A0A2R5GM83</accession>
<dbReference type="Gene3D" id="2.60.120.10">
    <property type="entry name" value="Jelly Rolls"/>
    <property type="match status" value="1"/>
</dbReference>
<reference evidence="12 13" key="1">
    <citation type="submission" date="2017-12" db="EMBL/GenBank/DDBJ databases">
        <title>Sequencing, de novo assembly and annotation of complete genome of a new Thraustochytrid species, strain FCC1311.</title>
        <authorList>
            <person name="Sedici K."/>
            <person name="Godart F."/>
            <person name="Aiese Cigliano R."/>
            <person name="Sanseverino W."/>
            <person name="Barakat M."/>
            <person name="Ortet P."/>
            <person name="Marechal E."/>
            <person name="Cagnac O."/>
            <person name="Amato A."/>
        </authorList>
    </citation>
    <scope>NUCLEOTIDE SEQUENCE [LARGE SCALE GENOMIC DNA]</scope>
</reference>
<dbReference type="PANTHER" id="PTHR45689">
    <property type="entry name" value="I[[H]] CHANNEL, ISOFORM E"/>
    <property type="match status" value="1"/>
</dbReference>
<dbReference type="SUPFAM" id="SSF81324">
    <property type="entry name" value="Voltage-gated potassium channels"/>
    <property type="match status" value="1"/>
</dbReference>
<evidence type="ECO:0000256" key="3">
    <source>
        <dbReference type="ARBA" id="ARBA00022692"/>
    </source>
</evidence>
<evidence type="ECO:0000256" key="1">
    <source>
        <dbReference type="ARBA" id="ARBA00004141"/>
    </source>
</evidence>
<dbReference type="OrthoDB" id="421226at2759"/>
<dbReference type="CDD" id="cd00038">
    <property type="entry name" value="CAP_ED"/>
    <property type="match status" value="1"/>
</dbReference>
<feature type="compositionally biased region" description="Basic and acidic residues" evidence="9">
    <location>
        <begin position="882"/>
        <end position="891"/>
    </location>
</feature>
<dbReference type="PRINTS" id="PR01463">
    <property type="entry name" value="EAGCHANLFMLY"/>
</dbReference>
<dbReference type="EMBL" id="BEYU01000057">
    <property type="protein sequence ID" value="GBG29401.1"/>
    <property type="molecule type" value="Genomic_DNA"/>
</dbReference>
<dbReference type="SMART" id="SM00100">
    <property type="entry name" value="cNMP"/>
    <property type="match status" value="1"/>
</dbReference>
<sequence length="1006" mass="111510">MIQEQRFALEEQRKLLQRMEEMQLRLERLARTGKAGPRQSALALGSLGQQSECATGPASNACRPSFQVSEADSRVEPARHRLSVQIAPKQHMLQRSLTTSNINEQTSSVRDADCAITSGRDAAQGGRRRSVHGLAGPVEIRRLSGAGIGPARLSGFEDQAGNRAVPKVFPSDVISTDALHRNSMTLDDALPSRRKPSVRGKHFDGLARLKLQIEGGYRMVVTDEEDSGDEEVSDAEEDEEGGTYKLGGDSMRERPRGRSSGAPELSNQHSGLDVDSESLVPAEGAQGKRQTSSYEDNAVSAIRTSILASGKRLKTVSGETGSFKYKTSSAKQGGAGRRRRRQKSFLSKYNPLNRLPVLHPESSFRAKWNLFVLCMLLWYSFTIPFSISFSISPYGLWRIIEILFDVAFGVDILLNFITGYYTKRQSVQLIVMNHRMIVKNYVMTWLLVDLIAITPFDIIVTLLTTGSTVHAERSVASLSKLIRLVKLTRLLRLVGLYRYFKYWSDRLKPGMLRLGTSLIVILLVIHLLACFFFYLSDLDPTRVDTWSDEYGVRHEDLAFPKYIASLYWSITTMTTVGYGDIVPQNEGEIFFVIIAMLISCSMFAYSVGNVASMVSAIDSTQTMYKEKMDWLKEYCSQQALPEELQTRIRAYYSHCWKDLKSFPFSEHAILDDLSPALRREVVLFLNRDMVDKVPFFQGQDDNFICRLILCMTAEVCAPLDMIIRQGEVGKAMYFVRRGLVEVCNADATEIYTTLSDGCYFGEISLLVGGRRTASVRAIFHSSLFRLEQDDLDNMLLDYPEALQKILHIAATSRYQLTEAEHESLQSRFQVFSSVLGNDNIRSGGGMGVSDEEDDLHGEDADNIGIAQGESTSFGKNYGAQDRNGDEFKSDDAQGQVSGPIVAGRRRSSTLSDANGEEGEDTFDSGPLPHPLISPLGRPNGDSAISTARSTVSSSPSRAPSLARMSSSASMSSQAHIPLGTAVLERAKSMSPKTRQGFPMSPKSNDA</sequence>
<dbReference type="Proteomes" id="UP000241890">
    <property type="component" value="Unassembled WGS sequence"/>
</dbReference>
<dbReference type="PROSITE" id="PS00889">
    <property type="entry name" value="CNMP_BINDING_2"/>
    <property type="match status" value="1"/>
</dbReference>
<feature type="transmembrane region" description="Helical" evidence="10">
    <location>
        <begin position="442"/>
        <end position="461"/>
    </location>
</feature>
<keyword evidence="4 10" id="KW-1133">Transmembrane helix</keyword>
<dbReference type="InterPro" id="IPR005821">
    <property type="entry name" value="Ion_trans_dom"/>
</dbReference>
<dbReference type="InterPro" id="IPR051413">
    <property type="entry name" value="K/Na_HCN_channel"/>
</dbReference>
<keyword evidence="7" id="KW-0407">Ion channel</keyword>
<protein>
    <submittedName>
        <fullName evidence="12">Potassium/sodium hyperpolarization-activated cyclic nucleotide-gated channel 1</fullName>
    </submittedName>
</protein>
<dbReference type="InterPro" id="IPR003938">
    <property type="entry name" value="K_chnl_volt-dep_EAG/ELK/ERG"/>
</dbReference>
<evidence type="ECO:0000313" key="12">
    <source>
        <dbReference type="EMBL" id="GBG29401.1"/>
    </source>
</evidence>
<keyword evidence="6 10" id="KW-0472">Membrane</keyword>
<evidence type="ECO:0000256" key="7">
    <source>
        <dbReference type="ARBA" id="ARBA00023303"/>
    </source>
</evidence>
<dbReference type="InterPro" id="IPR018488">
    <property type="entry name" value="cNMP-bd_CS"/>
</dbReference>
<feature type="coiled-coil region" evidence="8">
    <location>
        <begin position="2"/>
        <end position="32"/>
    </location>
</feature>